<feature type="region of interest" description="Disordered" evidence="1">
    <location>
        <begin position="261"/>
        <end position="286"/>
    </location>
</feature>
<feature type="region of interest" description="Disordered" evidence="1">
    <location>
        <begin position="304"/>
        <end position="368"/>
    </location>
</feature>
<organism evidence="2 3">
    <name type="scientific">Drosophila guanche</name>
    <name type="common">Fruit fly</name>
    <dbReference type="NCBI Taxonomy" id="7266"/>
    <lineage>
        <taxon>Eukaryota</taxon>
        <taxon>Metazoa</taxon>
        <taxon>Ecdysozoa</taxon>
        <taxon>Arthropoda</taxon>
        <taxon>Hexapoda</taxon>
        <taxon>Insecta</taxon>
        <taxon>Pterygota</taxon>
        <taxon>Neoptera</taxon>
        <taxon>Endopterygota</taxon>
        <taxon>Diptera</taxon>
        <taxon>Brachycera</taxon>
        <taxon>Muscomorpha</taxon>
        <taxon>Ephydroidea</taxon>
        <taxon>Drosophilidae</taxon>
        <taxon>Drosophila</taxon>
        <taxon>Sophophora</taxon>
    </lineage>
</organism>
<dbReference type="Proteomes" id="UP000268350">
    <property type="component" value="Unassembled WGS sequence"/>
</dbReference>
<gene>
    <name evidence="2" type="ORF">DGUA_6G009779</name>
</gene>
<dbReference type="EMBL" id="OUUW01000012">
    <property type="protein sequence ID" value="SPP87381.1"/>
    <property type="molecule type" value="Genomic_DNA"/>
</dbReference>
<evidence type="ECO:0000313" key="3">
    <source>
        <dbReference type="Proteomes" id="UP000268350"/>
    </source>
</evidence>
<name>A0A3B0KQ95_DROGU</name>
<feature type="compositionally biased region" description="Pro residues" evidence="1">
    <location>
        <begin position="404"/>
        <end position="422"/>
    </location>
</feature>
<evidence type="ECO:0000313" key="2">
    <source>
        <dbReference type="EMBL" id="SPP87381.1"/>
    </source>
</evidence>
<feature type="compositionally biased region" description="Polar residues" evidence="1">
    <location>
        <begin position="448"/>
        <end position="461"/>
    </location>
</feature>
<protein>
    <submittedName>
        <fullName evidence="2">Uncharacterized protein</fullName>
    </submittedName>
</protein>
<accession>A0A3B0KQ95</accession>
<dbReference type="OrthoDB" id="6106100at2759"/>
<feature type="compositionally biased region" description="Low complexity" evidence="1">
    <location>
        <begin position="310"/>
        <end position="340"/>
    </location>
</feature>
<feature type="non-terminal residue" evidence="2">
    <location>
        <position position="1"/>
    </location>
</feature>
<reference evidence="3" key="1">
    <citation type="submission" date="2018-01" db="EMBL/GenBank/DDBJ databases">
        <authorList>
            <person name="Alioto T."/>
            <person name="Alioto T."/>
        </authorList>
    </citation>
    <scope>NUCLEOTIDE SEQUENCE [LARGE SCALE GENOMIC DNA]</scope>
</reference>
<proteinExistence type="predicted"/>
<feature type="region of interest" description="Disordered" evidence="1">
    <location>
        <begin position="67"/>
        <end position="89"/>
    </location>
</feature>
<sequence>HTEVSISASQSVLSYQPVMPKVGEALPIEDTSTSLLPATLSPANHRQQQGQPILAVTETENNNEILSTPPPVTRFNGNAPKSPPRWPLRPGVMLHVSSDTKENLAVNRMTLKPHPNTNTSGNGNGNASVHVNVANASQLSAQLSAVLNQSQTNSNSTQLTEVTVVAEAGTGNSHTLGPQTRLKTEAEHLPSTDEAVTTPEGAACLQNLTAASAEAAATASSPCANASKVERILAFVFKRTKKSSDDGTRDSQRSHVGLLQTFWRGRGGHNESNSSASASASASPFGAQHRLKGIRCSGSVTYKKTPAKSATNETTTNTQAGETTPVKSPSSSVPSRASVTFQAPSLDKETDQGKATTTKTTGTEVIPTLGAHSSLQQVVAGVPATSSLLQQQTATSPQGRSGRTPPPRPPPPTLPLRPPPGPGRGQTLGHPQRALSKGSPFSGIPIRVSSSTEQGTCNANTLPPMAKRSILVSSPHNKVEHVQ</sequence>
<dbReference type="AlphaFoldDB" id="A0A3B0KQ95"/>
<feature type="compositionally biased region" description="Low complexity" evidence="1">
    <location>
        <begin position="353"/>
        <end position="363"/>
    </location>
</feature>
<feature type="region of interest" description="Disordered" evidence="1">
    <location>
        <begin position="389"/>
        <end position="483"/>
    </location>
</feature>
<feature type="compositionally biased region" description="Low complexity" evidence="1">
    <location>
        <begin position="272"/>
        <end position="283"/>
    </location>
</feature>
<feature type="non-terminal residue" evidence="2">
    <location>
        <position position="483"/>
    </location>
</feature>
<keyword evidence="3" id="KW-1185">Reference proteome</keyword>
<evidence type="ECO:0000256" key="1">
    <source>
        <dbReference type="SAM" id="MobiDB-lite"/>
    </source>
</evidence>